<dbReference type="Pfam" id="PF03473">
    <property type="entry name" value="MOSC"/>
    <property type="match status" value="1"/>
</dbReference>
<gene>
    <name evidence="2" type="ORF">JD292_03655</name>
</gene>
<dbReference type="GO" id="GO:0030151">
    <property type="term" value="F:molybdenum ion binding"/>
    <property type="evidence" value="ECO:0007669"/>
    <property type="project" value="InterPro"/>
</dbReference>
<dbReference type="InterPro" id="IPR005303">
    <property type="entry name" value="MOCOS_middle"/>
</dbReference>
<protein>
    <submittedName>
        <fullName evidence="2">MOSC domain-containing protein</fullName>
    </submittedName>
</protein>
<dbReference type="GO" id="GO:0003824">
    <property type="term" value="F:catalytic activity"/>
    <property type="evidence" value="ECO:0007669"/>
    <property type="project" value="InterPro"/>
</dbReference>
<dbReference type="PROSITE" id="PS51340">
    <property type="entry name" value="MOSC"/>
    <property type="match status" value="1"/>
</dbReference>
<evidence type="ECO:0000259" key="1">
    <source>
        <dbReference type="PROSITE" id="PS51340"/>
    </source>
</evidence>
<reference evidence="2" key="1">
    <citation type="submission" date="2020-12" db="EMBL/GenBank/DDBJ databases">
        <title>Leucobacter sp. CAS2, isolated from Chromium sludge.</title>
        <authorList>
            <person name="Xu Z."/>
        </authorList>
    </citation>
    <scope>NUCLEOTIDE SEQUENCE</scope>
    <source>
        <strain evidence="2">CSA2</strain>
    </source>
</reference>
<dbReference type="InterPro" id="IPR005302">
    <property type="entry name" value="MoCF_Sase_C"/>
</dbReference>
<dbReference type="EMBL" id="JAEHOI010000002">
    <property type="protein sequence ID" value="MBK0421177.1"/>
    <property type="molecule type" value="Genomic_DNA"/>
</dbReference>
<evidence type="ECO:0000313" key="2">
    <source>
        <dbReference type="EMBL" id="MBK0421177.1"/>
    </source>
</evidence>
<dbReference type="Proteomes" id="UP000618733">
    <property type="component" value="Unassembled WGS sequence"/>
</dbReference>
<sequence>MAQVAALYRFPVKGFTQESVDELVIQEDGRVRGDRAFAFRFANGLEPREREGMRVWAKSKGLTRMEFPSLARLRLRLDTEAERIRIDGPDGPLVEADLSPAGREQLAEAVTAFLRGSEDGDQLARPGRLPLTLLGEVAQSEFQDSARGYVSMHGRGSLAALGEALGREISDHRFRSNIAVDGLAPWEEIGELSGVRIGEVEFVAEKPIGRCLNTHANPETGVRDAEVLSTLTRVFGQPQPTFGHFLLPRAGGGTIRVGDTVELL</sequence>
<dbReference type="AlphaFoldDB" id="A0A934QDQ2"/>
<name>A0A934QDQ2_9MICO</name>
<keyword evidence="3" id="KW-1185">Reference proteome</keyword>
<dbReference type="GO" id="GO:0030170">
    <property type="term" value="F:pyridoxal phosphate binding"/>
    <property type="evidence" value="ECO:0007669"/>
    <property type="project" value="InterPro"/>
</dbReference>
<feature type="domain" description="MOSC" evidence="1">
    <location>
        <begin position="103"/>
        <end position="264"/>
    </location>
</feature>
<dbReference type="SUPFAM" id="SSF50800">
    <property type="entry name" value="PK beta-barrel domain-like"/>
    <property type="match status" value="1"/>
</dbReference>
<proteinExistence type="predicted"/>
<dbReference type="Pfam" id="PF03476">
    <property type="entry name" value="MOSC_N"/>
    <property type="match status" value="1"/>
</dbReference>
<dbReference type="RefSeq" id="WP_200131358.1">
    <property type="nucleotide sequence ID" value="NZ_JAEHOI010000002.1"/>
</dbReference>
<evidence type="ECO:0000313" key="3">
    <source>
        <dbReference type="Proteomes" id="UP000618733"/>
    </source>
</evidence>
<dbReference type="InterPro" id="IPR011037">
    <property type="entry name" value="Pyrv_Knase-like_insert_dom_sf"/>
</dbReference>
<accession>A0A934QDQ2</accession>
<organism evidence="2 3">
    <name type="scientific">Leucobacter edaphi</name>
    <dbReference type="NCBI Taxonomy" id="2796472"/>
    <lineage>
        <taxon>Bacteria</taxon>
        <taxon>Bacillati</taxon>
        <taxon>Actinomycetota</taxon>
        <taxon>Actinomycetes</taxon>
        <taxon>Micrococcales</taxon>
        <taxon>Microbacteriaceae</taxon>
        <taxon>Leucobacter</taxon>
    </lineage>
</organism>
<comment type="caution">
    <text evidence="2">The sequence shown here is derived from an EMBL/GenBank/DDBJ whole genome shotgun (WGS) entry which is preliminary data.</text>
</comment>